<dbReference type="Pfam" id="PF01554">
    <property type="entry name" value="MatE"/>
    <property type="match status" value="4"/>
</dbReference>
<feature type="transmembrane region" description="Helical" evidence="7">
    <location>
        <begin position="438"/>
        <end position="457"/>
    </location>
</feature>
<feature type="non-terminal residue" evidence="9">
    <location>
        <position position="1"/>
    </location>
</feature>
<keyword evidence="4 7" id="KW-0812">Transmembrane</keyword>
<evidence type="ECO:0000256" key="1">
    <source>
        <dbReference type="ARBA" id="ARBA00004141"/>
    </source>
</evidence>
<feature type="transmembrane region" description="Helical" evidence="7">
    <location>
        <begin position="843"/>
        <end position="865"/>
    </location>
</feature>
<feature type="transmembrane region" description="Helical" evidence="7">
    <location>
        <begin position="759"/>
        <end position="782"/>
    </location>
</feature>
<dbReference type="PANTHER" id="PTHR11206">
    <property type="entry name" value="MULTIDRUG RESISTANCE PROTEIN"/>
    <property type="match status" value="1"/>
</dbReference>
<feature type="transmembrane region" description="Helical" evidence="7">
    <location>
        <begin position="127"/>
        <end position="155"/>
    </location>
</feature>
<keyword evidence="10" id="KW-1185">Reference proteome</keyword>
<feature type="transmembrane region" description="Helical" evidence="7">
    <location>
        <begin position="930"/>
        <end position="949"/>
    </location>
</feature>
<comment type="subcellular location">
    <subcellularLocation>
        <location evidence="1">Membrane</location>
        <topology evidence="1">Multi-pass membrane protein</topology>
    </subcellularLocation>
</comment>
<keyword evidence="3" id="KW-0813">Transport</keyword>
<feature type="transmembrane region" description="Helical" evidence="7">
    <location>
        <begin position="956"/>
        <end position="980"/>
    </location>
</feature>
<evidence type="ECO:0000256" key="6">
    <source>
        <dbReference type="ARBA" id="ARBA00023136"/>
    </source>
</evidence>
<feature type="transmembrane region" description="Helical" evidence="7">
    <location>
        <begin position="986"/>
        <end position="1007"/>
    </location>
</feature>
<feature type="transmembrane region" description="Helical" evidence="7">
    <location>
        <begin position="730"/>
        <end position="753"/>
    </location>
</feature>
<feature type="transmembrane region" description="Helical" evidence="7">
    <location>
        <begin position="394"/>
        <end position="418"/>
    </location>
</feature>
<feature type="transmembrane region" description="Helical" evidence="7">
    <location>
        <begin position="668"/>
        <end position="689"/>
    </location>
</feature>
<feature type="transmembrane region" description="Helical" evidence="7">
    <location>
        <begin position="886"/>
        <end position="910"/>
    </location>
</feature>
<feature type="transmembrane region" description="Helical" evidence="7">
    <location>
        <begin position="619"/>
        <end position="647"/>
    </location>
</feature>
<dbReference type="Proteomes" id="UP000824890">
    <property type="component" value="Unassembled WGS sequence"/>
</dbReference>
<feature type="transmembrane region" description="Helical" evidence="7">
    <location>
        <begin position="241"/>
        <end position="264"/>
    </location>
</feature>
<feature type="region of interest" description="Disordered" evidence="8">
    <location>
        <begin position="542"/>
        <end position="561"/>
    </location>
</feature>
<feature type="transmembrane region" description="Helical" evidence="7">
    <location>
        <begin position="211"/>
        <end position="229"/>
    </location>
</feature>
<evidence type="ECO:0000256" key="3">
    <source>
        <dbReference type="ARBA" id="ARBA00022448"/>
    </source>
</evidence>
<feature type="transmembrane region" description="Helical" evidence="7">
    <location>
        <begin position="311"/>
        <end position="331"/>
    </location>
</feature>
<keyword evidence="5 7" id="KW-1133">Transmembrane helix</keyword>
<reference evidence="9 10" key="1">
    <citation type="submission" date="2021-05" db="EMBL/GenBank/DDBJ databases">
        <title>Genome Assembly of Synthetic Allotetraploid Brassica napus Reveals Homoeologous Exchanges between Subgenomes.</title>
        <authorList>
            <person name="Davis J.T."/>
        </authorList>
    </citation>
    <scope>NUCLEOTIDE SEQUENCE [LARGE SCALE GENOMIC DNA]</scope>
    <source>
        <strain evidence="10">cv. Da-Ae</strain>
        <tissue evidence="9">Seedling</tissue>
    </source>
</reference>
<evidence type="ECO:0000313" key="9">
    <source>
        <dbReference type="EMBL" id="KAH0915170.1"/>
    </source>
</evidence>
<protein>
    <recommendedName>
        <fullName evidence="7">Protein DETOXIFICATION</fullName>
    </recommendedName>
    <alternativeName>
        <fullName evidence="7">Multidrug and toxic compound extrusion protein</fullName>
    </alternativeName>
</protein>
<feature type="transmembrane region" description="Helical" evidence="7">
    <location>
        <begin position="464"/>
        <end position="488"/>
    </location>
</feature>
<evidence type="ECO:0000313" key="10">
    <source>
        <dbReference type="Proteomes" id="UP000824890"/>
    </source>
</evidence>
<feature type="transmembrane region" description="Helical" evidence="7">
    <location>
        <begin position="176"/>
        <end position="199"/>
    </location>
</feature>
<evidence type="ECO:0000256" key="4">
    <source>
        <dbReference type="ARBA" id="ARBA00022692"/>
    </source>
</evidence>
<gene>
    <name evidence="9" type="ORF">HID58_029616</name>
</gene>
<feature type="transmembrane region" description="Helical" evidence="7">
    <location>
        <begin position="575"/>
        <end position="599"/>
    </location>
</feature>
<feature type="transmembrane region" description="Helical" evidence="7">
    <location>
        <begin position="803"/>
        <end position="823"/>
    </location>
</feature>
<accession>A0ABQ8CDL5</accession>
<dbReference type="NCBIfam" id="TIGR00797">
    <property type="entry name" value="matE"/>
    <property type="match status" value="2"/>
</dbReference>
<feature type="transmembrane region" description="Helical" evidence="7">
    <location>
        <begin position="494"/>
        <end position="515"/>
    </location>
</feature>
<comment type="caution">
    <text evidence="9">The sequence shown here is derived from an EMBL/GenBank/DDBJ whole genome shotgun (WGS) entry which is preliminary data.</text>
</comment>
<dbReference type="InterPro" id="IPR002528">
    <property type="entry name" value="MATE_fam"/>
</dbReference>
<organism evidence="9 10">
    <name type="scientific">Brassica napus</name>
    <name type="common">Rape</name>
    <dbReference type="NCBI Taxonomy" id="3708"/>
    <lineage>
        <taxon>Eukaryota</taxon>
        <taxon>Viridiplantae</taxon>
        <taxon>Streptophyta</taxon>
        <taxon>Embryophyta</taxon>
        <taxon>Tracheophyta</taxon>
        <taxon>Spermatophyta</taxon>
        <taxon>Magnoliopsida</taxon>
        <taxon>eudicotyledons</taxon>
        <taxon>Gunneridae</taxon>
        <taxon>Pentapetalae</taxon>
        <taxon>rosids</taxon>
        <taxon>malvids</taxon>
        <taxon>Brassicales</taxon>
        <taxon>Brassicaceae</taxon>
        <taxon>Brassiceae</taxon>
        <taxon>Brassica</taxon>
    </lineage>
</organism>
<comment type="similarity">
    <text evidence="2 7">Belongs to the multi antimicrobial extrusion (MATE) (TC 2.A.66.1) family.</text>
</comment>
<sequence>PTPEFHVVLAKSRTNRSSNHLSVFIQPISNSLFDFVVRNIMDTSSEATERADLQRPLVEQKPPSDVGLESVLTESSIPYRKRLYLGACIEMKLLFRLALPAILVYIVNSGMSISARIFAGHLGGQELAAASIGNSCFSLVYGLMLGMGSAVETLCGQAHGAHRYDMLGIYLQRATIVLALVGLPMTLLYTFSYPILVLLGEPKTVSYMGSLYIAGLIPQIFAYAVNFTAQKFLQAQSIVTPSAYISAAALLLQISLTYITVYVMGLGLMGIAYVLTICWWVIVGAQTLYITKSQRFRHTWTGLSWRSFQGLWSFFKLSAGSAVMICLEMWYSQILVLLAGLLKDPALSLDSLSICMSISALSFMVSVGFNAAASVRTSNELGAANPKSALFSTWTATVVSFIISVAEALAVMAARDYISYIFTSDPEVAKAVSDLCPFLAVTIILNGIQPVLSGVAVGCGWQAFVAYVNVGCYYIVGIPVGCILGFTFNFQAKGIWTGMIGGTLMQTLILLYVTYRTDWDKEVEKARKRLDIDTVEKSDLQRPLVDPTNSDPKPPKDVGLESVLSDSSLSCRRRVYLGACMELKVLFRLALPAILVYLVNSGMSISARIFSGHLGGQELAAASLGNSCFFLVYGLMLGMGSAVETLCGQAYGAQRYDMLGIYLQRATIVLALVGLPMTVLYTFSYPILLMLGEPKSVSYKASLYIAGLLPQIFAYAVNFTAQKFLQAQSVVIPSAYISGAALLLQILLTWFAVNVMGMGLIGIACVLTVSWWVMVVAQTLYITCNERFKHTWTGLNSRSFQGLWSFFKLSVGSAVMICLEMWYSQILVLLAGLLEEPALSLDCLSICMAVSALSFMVSVGFNAAASIRTSNELGAGNPKSALFSTWTATFVSFVISVGEALVLMASRNYISYIFTSDADVAKAVSDLCPYLAVTVILNGIQPVLSGVAVGCGWQTFVAYVNVGCYYVIGIPIGCVLGFTFNLQAKGIWTGMIGGTLMQTLILLYVTYRTDWDKEVEKAKKRLDMWDDKKDAVQN</sequence>
<name>A0ABQ8CDL5_BRANA</name>
<feature type="transmembrane region" description="Helical" evidence="7">
    <location>
        <begin position="270"/>
        <end position="290"/>
    </location>
</feature>
<dbReference type="CDD" id="cd13132">
    <property type="entry name" value="MATE_eukaryotic"/>
    <property type="match status" value="2"/>
</dbReference>
<dbReference type="InterPro" id="IPR045069">
    <property type="entry name" value="MATE_euk"/>
</dbReference>
<feature type="transmembrane region" description="Helical" evidence="7">
    <location>
        <begin position="351"/>
        <end position="373"/>
    </location>
</feature>
<keyword evidence="6 7" id="KW-0472">Membrane</keyword>
<evidence type="ECO:0000256" key="8">
    <source>
        <dbReference type="SAM" id="MobiDB-lite"/>
    </source>
</evidence>
<evidence type="ECO:0000256" key="5">
    <source>
        <dbReference type="ARBA" id="ARBA00022989"/>
    </source>
</evidence>
<dbReference type="EMBL" id="JAGKQM010000008">
    <property type="protein sequence ID" value="KAH0915170.1"/>
    <property type="molecule type" value="Genomic_DNA"/>
</dbReference>
<feature type="transmembrane region" description="Helical" evidence="7">
    <location>
        <begin position="701"/>
        <end position="718"/>
    </location>
</feature>
<evidence type="ECO:0000256" key="2">
    <source>
        <dbReference type="ARBA" id="ARBA00010199"/>
    </source>
</evidence>
<proteinExistence type="inferred from homology"/>
<evidence type="ECO:0000256" key="7">
    <source>
        <dbReference type="RuleBase" id="RU004914"/>
    </source>
</evidence>